<evidence type="ECO:0000313" key="3">
    <source>
        <dbReference type="EMBL" id="KAK7248337.1"/>
    </source>
</evidence>
<proteinExistence type="predicted"/>
<dbReference type="CDD" id="cd00143">
    <property type="entry name" value="PP2Cc"/>
    <property type="match status" value="1"/>
</dbReference>
<reference evidence="3 4" key="1">
    <citation type="submission" date="2024-03" db="EMBL/GenBank/DDBJ databases">
        <title>Aureococcus anophagefferens CCMP1851 and Kratosvirus quantuckense: Draft genome of a second virus-susceptible host strain in the model system.</title>
        <authorList>
            <person name="Chase E."/>
            <person name="Truchon A.R."/>
            <person name="Schepens W."/>
            <person name="Wilhelm S.W."/>
        </authorList>
    </citation>
    <scope>NUCLEOTIDE SEQUENCE [LARGE SCALE GENOMIC DNA]</scope>
    <source>
        <strain evidence="3 4">CCMP1851</strain>
    </source>
</reference>
<dbReference type="EMBL" id="JBBJCI010000103">
    <property type="protein sequence ID" value="KAK7248337.1"/>
    <property type="molecule type" value="Genomic_DNA"/>
</dbReference>
<comment type="caution">
    <text evidence="3">The sequence shown here is derived from an EMBL/GenBank/DDBJ whole genome shotgun (WGS) entry which is preliminary data.</text>
</comment>
<organism evidence="3 4">
    <name type="scientific">Aureococcus anophagefferens</name>
    <name type="common">Harmful bloom alga</name>
    <dbReference type="NCBI Taxonomy" id="44056"/>
    <lineage>
        <taxon>Eukaryota</taxon>
        <taxon>Sar</taxon>
        <taxon>Stramenopiles</taxon>
        <taxon>Ochrophyta</taxon>
        <taxon>Pelagophyceae</taxon>
        <taxon>Pelagomonadales</taxon>
        <taxon>Pelagomonadaceae</taxon>
        <taxon>Aureococcus</taxon>
    </lineage>
</organism>
<dbReference type="InterPro" id="IPR001932">
    <property type="entry name" value="PPM-type_phosphatase-like_dom"/>
</dbReference>
<dbReference type="PANTHER" id="PTHR47992">
    <property type="entry name" value="PROTEIN PHOSPHATASE"/>
    <property type="match status" value="1"/>
</dbReference>
<feature type="domain" description="PPM-type phosphatase" evidence="2">
    <location>
        <begin position="165"/>
        <end position="461"/>
    </location>
</feature>
<dbReference type="InterPro" id="IPR015655">
    <property type="entry name" value="PP2C"/>
</dbReference>
<sequence>MGAAAGTQAGGDGVQFVAAARKLLVENPDMEYEAVLKALGPLPPGVSVNESAVERVRALAESSETDAKLWDVVVAAMNEKQSSGKSSRMTQKLDADGFKNVKKPGGGGSGGAAPDVELAAGEQGSPETTYLISPEFKRAHSKKSVPYPPLADNKARPFDRKLVGSFSCHGQSDVGKYKENQDRGVVCFPFACKPSDERRALFIVADGHGEYGHTVSDYVVKFLVKNLANKKLDNFDPGSIAYQEIKDAFIETNQVLFDVPGLDSSTSGTTLVAAIMKPTFIITANVGDSRCVLGQTVGPAPPASKVPTLYRAKDLTVDHKPDAAEEKARIEKAGGFVTQPEWSASARVWLDKSCTWPGLAMARSIGDQCVKEVGVTADPDVVRYDFEDGDAFVVLASDGIWEFLSSDDVVQIVSIHLHGKHRGKPNLGEICSMEVIKCAIKQWKIHEDGYRDDITCTVIILPAATTLASPGA</sequence>
<evidence type="ECO:0000313" key="4">
    <source>
        <dbReference type="Proteomes" id="UP001363151"/>
    </source>
</evidence>
<accession>A0ABR1G4T3</accession>
<dbReference type="PROSITE" id="PS51746">
    <property type="entry name" value="PPM_2"/>
    <property type="match status" value="1"/>
</dbReference>
<feature type="region of interest" description="Disordered" evidence="1">
    <location>
        <begin position="97"/>
        <end position="124"/>
    </location>
</feature>
<name>A0ABR1G4T3_AURAN</name>
<dbReference type="SUPFAM" id="SSF81606">
    <property type="entry name" value="PP2C-like"/>
    <property type="match status" value="1"/>
</dbReference>
<keyword evidence="4" id="KW-1185">Reference proteome</keyword>
<dbReference type="Proteomes" id="UP001363151">
    <property type="component" value="Unassembled WGS sequence"/>
</dbReference>
<dbReference type="InterPro" id="IPR036457">
    <property type="entry name" value="PPM-type-like_dom_sf"/>
</dbReference>
<evidence type="ECO:0000256" key="1">
    <source>
        <dbReference type="SAM" id="MobiDB-lite"/>
    </source>
</evidence>
<dbReference type="Gene3D" id="3.60.40.10">
    <property type="entry name" value="PPM-type phosphatase domain"/>
    <property type="match status" value="1"/>
</dbReference>
<dbReference type="SMART" id="SM00332">
    <property type="entry name" value="PP2Cc"/>
    <property type="match status" value="1"/>
</dbReference>
<dbReference type="Pfam" id="PF00481">
    <property type="entry name" value="PP2C"/>
    <property type="match status" value="1"/>
</dbReference>
<protein>
    <submittedName>
        <fullName evidence="3">Protein serine/threonine phosphatase</fullName>
    </submittedName>
</protein>
<gene>
    <name evidence="3" type="ORF">SO694_0022608</name>
</gene>
<evidence type="ECO:0000259" key="2">
    <source>
        <dbReference type="PROSITE" id="PS51746"/>
    </source>
</evidence>